<protein>
    <recommendedName>
        <fullName evidence="2">TrwC relaxase domain-containing protein</fullName>
    </recommendedName>
</protein>
<dbReference type="Proteomes" id="UP000249354">
    <property type="component" value="Unassembled WGS sequence"/>
</dbReference>
<dbReference type="CDD" id="cd17933">
    <property type="entry name" value="DEXSc_RecD-like"/>
    <property type="match status" value="1"/>
</dbReference>
<reference evidence="3 4" key="2">
    <citation type="submission" date="2018-06" db="EMBL/GenBank/DDBJ databases">
        <title>Metagenomic assembly of (sub)arctic Cyanobacteria and their associated microbiome from non-axenic cultures.</title>
        <authorList>
            <person name="Baurain D."/>
        </authorList>
    </citation>
    <scope>NUCLEOTIDE SEQUENCE [LARGE SCALE GENOMIC DNA]</scope>
    <source>
        <strain evidence="3">ULC129bin1</strain>
    </source>
</reference>
<dbReference type="NCBIfam" id="TIGR02686">
    <property type="entry name" value="relax_trwC"/>
    <property type="match status" value="1"/>
</dbReference>
<organism evidence="3 4">
    <name type="scientific">Leptolyngbya foveolarum</name>
    <dbReference type="NCBI Taxonomy" id="47253"/>
    <lineage>
        <taxon>Bacteria</taxon>
        <taxon>Bacillati</taxon>
        <taxon>Cyanobacteriota</taxon>
        <taxon>Cyanophyceae</taxon>
        <taxon>Leptolyngbyales</taxon>
        <taxon>Leptolyngbyaceae</taxon>
        <taxon>Leptolyngbya group</taxon>
        <taxon>Leptolyngbya</taxon>
    </lineage>
</organism>
<evidence type="ECO:0000256" key="1">
    <source>
        <dbReference type="SAM" id="MobiDB-lite"/>
    </source>
</evidence>
<dbReference type="CDD" id="cd18809">
    <property type="entry name" value="SF1_C_RecD"/>
    <property type="match status" value="1"/>
</dbReference>
<dbReference type="EMBL" id="QBMC01000058">
    <property type="protein sequence ID" value="PZO18184.1"/>
    <property type="molecule type" value="Genomic_DNA"/>
</dbReference>
<dbReference type="SUPFAM" id="SSF52540">
    <property type="entry name" value="P-loop containing nucleoside triphosphate hydrolases"/>
    <property type="match status" value="2"/>
</dbReference>
<reference evidence="4" key="1">
    <citation type="submission" date="2018-04" db="EMBL/GenBank/DDBJ databases">
        <authorList>
            <person name="Cornet L."/>
        </authorList>
    </citation>
    <scope>NUCLEOTIDE SEQUENCE [LARGE SCALE GENOMIC DNA]</scope>
</reference>
<dbReference type="Gene3D" id="3.40.50.300">
    <property type="entry name" value="P-loop containing nucleotide triphosphate hydrolases"/>
    <property type="match status" value="2"/>
</dbReference>
<evidence type="ECO:0000313" key="4">
    <source>
        <dbReference type="Proteomes" id="UP000249354"/>
    </source>
</evidence>
<dbReference type="NCBIfam" id="NF041492">
    <property type="entry name" value="MobF"/>
    <property type="match status" value="1"/>
</dbReference>
<dbReference type="AlphaFoldDB" id="A0A2W4UD98"/>
<dbReference type="InterPro" id="IPR014059">
    <property type="entry name" value="TraI/TrwC_relax"/>
</dbReference>
<feature type="domain" description="TrwC relaxase" evidence="2">
    <location>
        <begin position="10"/>
        <end position="291"/>
    </location>
</feature>
<accession>A0A2W4UD98</accession>
<proteinExistence type="predicted"/>
<name>A0A2W4UD98_9CYAN</name>
<dbReference type="InterPro" id="IPR014862">
    <property type="entry name" value="TrwC"/>
</dbReference>
<feature type="region of interest" description="Disordered" evidence="1">
    <location>
        <begin position="913"/>
        <end position="939"/>
    </location>
</feature>
<evidence type="ECO:0000259" key="2">
    <source>
        <dbReference type="Pfam" id="PF08751"/>
    </source>
</evidence>
<dbReference type="Pfam" id="PF08751">
    <property type="entry name" value="TrwC"/>
    <property type="match status" value="1"/>
</dbReference>
<comment type="caution">
    <text evidence="3">The sequence shown here is derived from an EMBL/GenBank/DDBJ whole genome shotgun (WGS) entry which is preliminary data.</text>
</comment>
<feature type="region of interest" description="Disordered" evidence="1">
    <location>
        <begin position="1033"/>
        <end position="1070"/>
    </location>
</feature>
<gene>
    <name evidence="3" type="ORF">DCF25_10160</name>
</gene>
<dbReference type="InterPro" id="IPR027417">
    <property type="entry name" value="P-loop_NTPase"/>
</dbReference>
<evidence type="ECO:0000313" key="3">
    <source>
        <dbReference type="EMBL" id="PZO18184.1"/>
    </source>
</evidence>
<dbReference type="SUPFAM" id="SSF55464">
    <property type="entry name" value="Origin of replication-binding domain, RBD-like"/>
    <property type="match status" value="1"/>
</dbReference>
<sequence length="1070" mass="119113">MLTSANVCVAQAENYYEKDDYYTQGDPDLESDTKWQGNGAAALGLEGPVDQAVFKQLLQGQTPDGDSLHSRQIDLEKHRAATDYTFSAPKSVSIAGLIQKDKRVIAAHDRAVETALGVLESRYAQTRVRRGPGIRERVQTESMIAAKFRHETSREQDPQLHTHCVVINATQLSNGQWQSMANEEVINNKKLLGEIYQNELAVQMRHLGYEIAPQGNGLFECKAYEKPLLDLFSTRSQQIEKYVERWEESLKDKGGKPLSAKQKEQATLATRLRKKSVPREVLLDGWHQAIASSEIHLPEVPDIASVEVDSRAQVSATEGVNHAAERESVFKREKVERFALDHHLGEQSFDELQTAMAESELIPAKDRFTTETAIERELDTISMMRQGQGQVEAIATCDEVEALTAGELTLTTGQYQAILETAISRDQFVAWQGVAGAGKTYSLKLLAQIAIEQGYEVTGYAPSSQAATVLKEEAHIESNTVARLLHSDGRGDNPKQAIWIVDEAGLLSAKDAHSLLKKARVDNARVVLVGDTRQLSAVEAGNPFRSLQSAGLKTSFLEESRRQKTEALRAAVVCLAAGQQSEGLDRLDNAGMVHEQKEGEYRHRSITAEYILMIPEAREKTLILSGTNVERLALTAQLRGALQVEGSLGEDRFAMSSLRALDRTAAQLKYACSYEANDIIVPVRDYRRYGMERREQYRVIERDIEANQLMLEAPGGRQFSFDPATCADKTAYEVQSLAIAQGDQLRWTRNEAVEGARNGQVVTVESVDVLGMATVRDAKGETMALTLTGQQYLDYALVSTTYSSQGKTADTVLADVDSTLSQEGLYVAVSRAKSHLSLYTADREKLYKKAQRSTAKENPSDWLTLFQMVNPNVQQTPQPARDLRGENQSQYIGDRVGERSQGRYRTAVRRADLAAPRSQPVKRTAASPGRSVRPQYEPERSVAVQRDHQAYQQYAAMFEDVQSPYERDLLVVRRMTSELTAARNSRVLNKDELQQVARVLAQGPVVQQLKRIGGKKAELAYVTDVLVKEQKIAKQRDAERVTPVVPEAQKAQPTQPSRKQHKQQDKGIDY</sequence>
<dbReference type="Pfam" id="PF13604">
    <property type="entry name" value="AAA_30"/>
    <property type="match status" value="1"/>
</dbReference>